<organism evidence="1 2">
    <name type="scientific">Streptomyces flavochromogenes</name>
    <dbReference type="NCBI Taxonomy" id="68199"/>
    <lineage>
        <taxon>Bacteria</taxon>
        <taxon>Bacillati</taxon>
        <taxon>Actinomycetota</taxon>
        <taxon>Actinomycetes</taxon>
        <taxon>Kitasatosporales</taxon>
        <taxon>Streptomycetaceae</taxon>
        <taxon>Streptomyces</taxon>
    </lineage>
</organism>
<sequence>MDASRNESSCGLCGSTLSAQHGQHGDGSTTGAGKRVEYVVVELRGALACYQAADDVSRAGKTVAAGLAEELGISLADLLGRRYTCWERPAEHGVIQSGFELA</sequence>
<protein>
    <submittedName>
        <fullName evidence="1">Uncharacterized protein</fullName>
    </submittedName>
</protein>
<accession>A0ABW6Y480</accession>
<proteinExistence type="predicted"/>
<dbReference type="EMBL" id="JBIBDZ010000025">
    <property type="protein sequence ID" value="MFF5924357.1"/>
    <property type="molecule type" value="Genomic_DNA"/>
</dbReference>
<comment type="caution">
    <text evidence="1">The sequence shown here is derived from an EMBL/GenBank/DDBJ whole genome shotgun (WGS) entry which is preliminary data.</text>
</comment>
<gene>
    <name evidence="1" type="ORF">ACFY8C_39700</name>
</gene>
<dbReference type="Proteomes" id="UP001602370">
    <property type="component" value="Unassembled WGS sequence"/>
</dbReference>
<name>A0ABW6Y480_9ACTN</name>
<dbReference type="RefSeq" id="WP_245234788.1">
    <property type="nucleotide sequence ID" value="NZ_JBIBDZ010000025.1"/>
</dbReference>
<reference evidence="1 2" key="1">
    <citation type="submission" date="2024-10" db="EMBL/GenBank/DDBJ databases">
        <title>The Natural Products Discovery Center: Release of the First 8490 Sequenced Strains for Exploring Actinobacteria Biosynthetic Diversity.</title>
        <authorList>
            <person name="Kalkreuter E."/>
            <person name="Kautsar S.A."/>
            <person name="Yang D."/>
            <person name="Bader C.D."/>
            <person name="Teijaro C.N."/>
            <person name="Fluegel L."/>
            <person name="Davis C.M."/>
            <person name="Simpson J.R."/>
            <person name="Lauterbach L."/>
            <person name="Steele A.D."/>
            <person name="Gui C."/>
            <person name="Meng S."/>
            <person name="Li G."/>
            <person name="Viehrig K."/>
            <person name="Ye F."/>
            <person name="Su P."/>
            <person name="Kiefer A.F."/>
            <person name="Nichols A."/>
            <person name="Cepeda A.J."/>
            <person name="Yan W."/>
            <person name="Fan B."/>
            <person name="Jiang Y."/>
            <person name="Adhikari A."/>
            <person name="Zheng C.-J."/>
            <person name="Schuster L."/>
            <person name="Cowan T.M."/>
            <person name="Smanski M.J."/>
            <person name="Chevrette M.G."/>
            <person name="De Carvalho L.P.S."/>
            <person name="Shen B."/>
        </authorList>
    </citation>
    <scope>NUCLEOTIDE SEQUENCE [LARGE SCALE GENOMIC DNA]</scope>
    <source>
        <strain evidence="1 2">NPDC012605</strain>
    </source>
</reference>
<keyword evidence="2" id="KW-1185">Reference proteome</keyword>
<evidence type="ECO:0000313" key="2">
    <source>
        <dbReference type="Proteomes" id="UP001602370"/>
    </source>
</evidence>
<evidence type="ECO:0000313" key="1">
    <source>
        <dbReference type="EMBL" id="MFF5924357.1"/>
    </source>
</evidence>